<evidence type="ECO:0000256" key="10">
    <source>
        <dbReference type="SAM" id="Coils"/>
    </source>
</evidence>
<evidence type="ECO:0000256" key="1">
    <source>
        <dbReference type="ARBA" id="ARBA00004162"/>
    </source>
</evidence>
<evidence type="ECO:0000256" key="3">
    <source>
        <dbReference type="ARBA" id="ARBA00022475"/>
    </source>
</evidence>
<feature type="coiled-coil region" evidence="10">
    <location>
        <begin position="256"/>
        <end position="329"/>
    </location>
</feature>
<keyword evidence="14" id="KW-1185">Reference proteome</keyword>
<accession>A0A6D2KBD2</accession>
<evidence type="ECO:0000256" key="8">
    <source>
        <dbReference type="ARBA" id="ARBA00023136"/>
    </source>
</evidence>
<evidence type="ECO:0008006" key="15">
    <source>
        <dbReference type="Google" id="ProtNLM"/>
    </source>
</evidence>
<comment type="subcellular location">
    <subcellularLocation>
        <location evidence="1">Cell membrane</location>
        <topology evidence="1">Single-pass membrane protein</topology>
    </subcellularLocation>
    <subcellularLocation>
        <location evidence="2">Endoplasmic reticulum membrane</location>
        <topology evidence="2">Single-pass membrane protein</topology>
    </subcellularLocation>
</comment>
<evidence type="ECO:0000313" key="14">
    <source>
        <dbReference type="Proteomes" id="UP000467841"/>
    </source>
</evidence>
<dbReference type="PANTHER" id="PTHR32219:SF2">
    <property type="entry name" value="PROTON PUMP-INTERACTOR 1"/>
    <property type="match status" value="1"/>
</dbReference>
<dbReference type="PANTHER" id="PTHR32219">
    <property type="entry name" value="RNA-BINDING PROTEIN YLMH-RELATED"/>
    <property type="match status" value="1"/>
</dbReference>
<keyword evidence="7 10" id="KW-0175">Coiled coil</keyword>
<evidence type="ECO:0000256" key="4">
    <source>
        <dbReference type="ARBA" id="ARBA00022692"/>
    </source>
</evidence>
<feature type="compositionally biased region" description="Basic and acidic residues" evidence="11">
    <location>
        <begin position="444"/>
        <end position="493"/>
    </location>
</feature>
<gene>
    <name evidence="13" type="ORF">MERR_LOCUS36307</name>
</gene>
<feature type="compositionally biased region" description="Basic residues" evidence="11">
    <location>
        <begin position="520"/>
        <end position="531"/>
    </location>
</feature>
<proteinExistence type="inferred from homology"/>
<protein>
    <recommendedName>
        <fullName evidence="15">Proton pump-interactor 1</fullName>
    </recommendedName>
</protein>
<dbReference type="GO" id="GO:0005789">
    <property type="term" value="C:endoplasmic reticulum membrane"/>
    <property type="evidence" value="ECO:0007669"/>
    <property type="project" value="UniProtKB-SubCell"/>
</dbReference>
<feature type="compositionally biased region" description="Basic and acidic residues" evidence="11">
    <location>
        <begin position="505"/>
        <end position="519"/>
    </location>
</feature>
<comment type="similarity">
    <text evidence="9">Belongs to the plant Proton pump-interactor protein family.</text>
</comment>
<comment type="caution">
    <text evidence="13">The sequence shown here is derived from an EMBL/GenBank/DDBJ whole genome shotgun (WGS) entry which is preliminary data.</text>
</comment>
<dbReference type="EMBL" id="CACVBM020001407">
    <property type="protein sequence ID" value="CAA7049072.1"/>
    <property type="molecule type" value="Genomic_DNA"/>
</dbReference>
<organism evidence="13 14">
    <name type="scientific">Microthlaspi erraticum</name>
    <dbReference type="NCBI Taxonomy" id="1685480"/>
    <lineage>
        <taxon>Eukaryota</taxon>
        <taxon>Viridiplantae</taxon>
        <taxon>Streptophyta</taxon>
        <taxon>Embryophyta</taxon>
        <taxon>Tracheophyta</taxon>
        <taxon>Spermatophyta</taxon>
        <taxon>Magnoliopsida</taxon>
        <taxon>eudicotyledons</taxon>
        <taxon>Gunneridae</taxon>
        <taxon>Pentapetalae</taxon>
        <taxon>rosids</taxon>
        <taxon>malvids</taxon>
        <taxon>Brassicales</taxon>
        <taxon>Brassicaceae</taxon>
        <taxon>Coluteocarpeae</taxon>
        <taxon>Microthlaspi</taxon>
    </lineage>
</organism>
<keyword evidence="5" id="KW-0256">Endoplasmic reticulum</keyword>
<dbReference type="Proteomes" id="UP000467841">
    <property type="component" value="Unassembled WGS sequence"/>
</dbReference>
<evidence type="ECO:0000256" key="11">
    <source>
        <dbReference type="SAM" id="MobiDB-lite"/>
    </source>
</evidence>
<evidence type="ECO:0000256" key="5">
    <source>
        <dbReference type="ARBA" id="ARBA00022824"/>
    </source>
</evidence>
<feature type="region of interest" description="Disordered" evidence="11">
    <location>
        <begin position="381"/>
        <end position="540"/>
    </location>
</feature>
<evidence type="ECO:0000256" key="2">
    <source>
        <dbReference type="ARBA" id="ARBA00004389"/>
    </source>
</evidence>
<dbReference type="AlphaFoldDB" id="A0A6D2KBD2"/>
<keyword evidence="3" id="KW-1003">Cell membrane</keyword>
<reference evidence="13" key="1">
    <citation type="submission" date="2020-01" db="EMBL/GenBank/DDBJ databases">
        <authorList>
            <person name="Mishra B."/>
        </authorList>
    </citation>
    <scope>NUCLEOTIDE SEQUENCE [LARGE SCALE GENOMIC DNA]</scope>
</reference>
<keyword evidence="8 12" id="KW-0472">Membrane</keyword>
<feature type="transmembrane region" description="Helical" evidence="12">
    <location>
        <begin position="551"/>
        <end position="571"/>
    </location>
</feature>
<sequence>MWHLQCKQPPVNDGTSRPIPNIDFALLFLSKRIFFVFFSTLKGSSSSSSLPSLPFHGYSVPVRRLSFLTMAGDKVSNKSGSYDEQSNGEEKKQHAFYFVKQHPYVIESGLEQDHQNLILARSGVIEKLKAKRAEKSELFKLRDSLKSEHKRLSDVFNEMRVEMEPLKQALGRLRSNDNGLCSSQQELNDKIRSFNYRIQHESNTLNEEKQLIKEISRLERTRGDVIANEASRARIIESFGFKKDIQDQVKSMSCDLDGVIKERQAISERIDEMSEKINASKEEIRVLEDELKIVTEKRNKSYSNIHKTKKQLETKNANFNQSRAVLQKARDLAANKNVKELEALSLAEDEKFMSLWCSNKNFREDYEKRLLPSLDARELSRDGRMRNPEVVPEARTEQFKEDPVSGNKAKDNGKAKEAKPSSDDDEVYGLGKKPEKEELEVDEATLKEMRRQEEIAKAKQAMERKQKLADRSAEKAATRAQKEAEKKEKEREKKAKKKAVVPEEVPDKVEDQEVEEKVAKGKKQMRNRIQRKGIETPRPTLKLKRKKSSNYYKVWAILAALVLLVLGYYYAL</sequence>
<name>A0A6D2KBD2_9BRAS</name>
<evidence type="ECO:0000256" key="6">
    <source>
        <dbReference type="ARBA" id="ARBA00022989"/>
    </source>
</evidence>
<evidence type="ECO:0000313" key="13">
    <source>
        <dbReference type="EMBL" id="CAA7049072.1"/>
    </source>
</evidence>
<dbReference type="InterPro" id="IPR055282">
    <property type="entry name" value="PPI1-4"/>
</dbReference>
<feature type="compositionally biased region" description="Basic and acidic residues" evidence="11">
    <location>
        <begin position="381"/>
        <end position="422"/>
    </location>
</feature>
<keyword evidence="4 12" id="KW-0812">Transmembrane</keyword>
<evidence type="ECO:0000256" key="9">
    <source>
        <dbReference type="ARBA" id="ARBA00038080"/>
    </source>
</evidence>
<evidence type="ECO:0000256" key="12">
    <source>
        <dbReference type="SAM" id="Phobius"/>
    </source>
</evidence>
<keyword evidence="6 12" id="KW-1133">Transmembrane helix</keyword>
<evidence type="ECO:0000256" key="7">
    <source>
        <dbReference type="ARBA" id="ARBA00023054"/>
    </source>
</evidence>
<dbReference type="GO" id="GO:0005886">
    <property type="term" value="C:plasma membrane"/>
    <property type="evidence" value="ECO:0007669"/>
    <property type="project" value="UniProtKB-SubCell"/>
</dbReference>
<dbReference type="OrthoDB" id="2195113at2759"/>